<dbReference type="EC" id="2.7.2.3" evidence="5 13"/>
<evidence type="ECO:0000313" key="17">
    <source>
        <dbReference type="EMBL" id="AXY21430.1"/>
    </source>
</evidence>
<dbReference type="GO" id="GO:0006094">
    <property type="term" value="P:gluconeogenesis"/>
    <property type="evidence" value="ECO:0007669"/>
    <property type="project" value="TreeGrafter"/>
</dbReference>
<dbReference type="FunFam" id="3.40.50.1260:FF:000006">
    <property type="entry name" value="Phosphoglycerate kinase"/>
    <property type="match status" value="1"/>
</dbReference>
<dbReference type="InterPro" id="IPR036043">
    <property type="entry name" value="Phosphoglycerate_kinase_sf"/>
</dbReference>
<feature type="binding site" evidence="13">
    <location>
        <position position="121"/>
    </location>
    <ligand>
        <name>substrate</name>
    </ligand>
</feature>
<feature type="binding site" evidence="13">
    <location>
        <position position="39"/>
    </location>
    <ligand>
        <name>substrate</name>
    </ligand>
</feature>
<dbReference type="PANTHER" id="PTHR11406">
    <property type="entry name" value="PHOSPHOGLYCERATE KINASE"/>
    <property type="match status" value="1"/>
</dbReference>
<dbReference type="GO" id="GO:0004618">
    <property type="term" value="F:phosphoglycerate kinase activity"/>
    <property type="evidence" value="ECO:0007669"/>
    <property type="project" value="UniProtKB-UniRule"/>
</dbReference>
<keyword evidence="7 13" id="KW-0963">Cytoplasm</keyword>
<feature type="binding site" evidence="14">
    <location>
        <position position="39"/>
    </location>
    <ligand>
        <name>(2R)-3-phosphoglycerate</name>
        <dbReference type="ChEBI" id="CHEBI:58272"/>
    </ligand>
</feature>
<evidence type="ECO:0000256" key="12">
    <source>
        <dbReference type="ARBA" id="ARBA00023152"/>
    </source>
</evidence>
<dbReference type="PIRSF" id="PIRSF000724">
    <property type="entry name" value="Pgk"/>
    <property type="match status" value="1"/>
</dbReference>
<evidence type="ECO:0000256" key="9">
    <source>
        <dbReference type="ARBA" id="ARBA00022741"/>
    </source>
</evidence>
<name>A0A347W987_9PROT</name>
<evidence type="ECO:0000256" key="16">
    <source>
        <dbReference type="RuleBase" id="RU000532"/>
    </source>
</evidence>
<protein>
    <recommendedName>
        <fullName evidence="6 13">Phosphoglycerate kinase</fullName>
        <ecNumber evidence="5 13">2.7.2.3</ecNumber>
    </recommendedName>
</protein>
<feature type="binding site" evidence="13 14">
    <location>
        <begin position="24"/>
        <end position="26"/>
    </location>
    <ligand>
        <name>substrate</name>
    </ligand>
</feature>
<evidence type="ECO:0000256" key="11">
    <source>
        <dbReference type="ARBA" id="ARBA00022840"/>
    </source>
</evidence>
<dbReference type="AlphaFoldDB" id="A0A347W987"/>
<dbReference type="PANTHER" id="PTHR11406:SF23">
    <property type="entry name" value="PHOSPHOGLYCERATE KINASE 1, CHLOROPLASTIC-RELATED"/>
    <property type="match status" value="1"/>
</dbReference>
<comment type="catalytic activity">
    <reaction evidence="1 13 16">
        <text>(2R)-3-phosphoglycerate + ATP = (2R)-3-phospho-glyceroyl phosphate + ADP</text>
        <dbReference type="Rhea" id="RHEA:14801"/>
        <dbReference type="ChEBI" id="CHEBI:30616"/>
        <dbReference type="ChEBI" id="CHEBI:57604"/>
        <dbReference type="ChEBI" id="CHEBI:58272"/>
        <dbReference type="ChEBI" id="CHEBI:456216"/>
        <dbReference type="EC" id="2.7.2.3"/>
    </reaction>
</comment>
<keyword evidence="9 13" id="KW-0547">Nucleotide-binding</keyword>
<evidence type="ECO:0000256" key="10">
    <source>
        <dbReference type="ARBA" id="ARBA00022777"/>
    </source>
</evidence>
<evidence type="ECO:0000256" key="14">
    <source>
        <dbReference type="PIRSR" id="PIRSR000724-1"/>
    </source>
</evidence>
<evidence type="ECO:0000256" key="6">
    <source>
        <dbReference type="ARBA" id="ARBA00016471"/>
    </source>
</evidence>
<dbReference type="GO" id="GO:0006096">
    <property type="term" value="P:glycolytic process"/>
    <property type="evidence" value="ECO:0007669"/>
    <property type="project" value="UniProtKB-UniRule"/>
</dbReference>
<dbReference type="InterPro" id="IPR001576">
    <property type="entry name" value="Phosphoglycerate_kinase"/>
</dbReference>
<evidence type="ECO:0000313" key="18">
    <source>
        <dbReference type="Proteomes" id="UP000264120"/>
    </source>
</evidence>
<dbReference type="Gene3D" id="3.40.50.1260">
    <property type="entry name" value="Phosphoglycerate kinase, N-terminal domain"/>
    <property type="match status" value="2"/>
</dbReference>
<feature type="binding site" evidence="14">
    <location>
        <position position="121"/>
    </location>
    <ligand>
        <name>(2R)-3-phosphoglycerate</name>
        <dbReference type="ChEBI" id="CHEBI:58272"/>
    </ligand>
</feature>
<evidence type="ECO:0000256" key="2">
    <source>
        <dbReference type="ARBA" id="ARBA00004838"/>
    </source>
</evidence>
<dbReference type="HAMAP" id="MF_00145">
    <property type="entry name" value="Phosphoglyc_kinase"/>
    <property type="match status" value="1"/>
</dbReference>
<feature type="binding site" evidence="13 14">
    <location>
        <begin position="62"/>
        <end position="65"/>
    </location>
    <ligand>
        <name>substrate</name>
    </ligand>
</feature>
<feature type="binding site" evidence="13">
    <location>
        <position position="154"/>
    </location>
    <ligand>
        <name>substrate</name>
    </ligand>
</feature>
<keyword evidence="12 13" id="KW-0324">Glycolysis</keyword>
<reference evidence="17 18" key="1">
    <citation type="submission" date="2017-08" db="EMBL/GenBank/DDBJ databases">
        <title>Complete genome sequence of Gluconacetobacter saccharivorans CV1 isolated from Fermented Vinegar.</title>
        <authorList>
            <person name="Kim S.-Y."/>
        </authorList>
    </citation>
    <scope>NUCLEOTIDE SEQUENCE [LARGE SCALE GENOMIC DNA]</scope>
    <source>
        <strain evidence="17 18">CV1</strain>
    </source>
</reference>
<dbReference type="RefSeq" id="WP_118962488.1">
    <property type="nucleotide sequence ID" value="NZ_CP023036.1"/>
</dbReference>
<feature type="binding site" evidence="14">
    <location>
        <position position="154"/>
    </location>
    <ligand>
        <name>(2R)-3-phosphoglycerate</name>
        <dbReference type="ChEBI" id="CHEBI:58272"/>
    </ligand>
</feature>
<dbReference type="Proteomes" id="UP000264120">
    <property type="component" value="Chromosome"/>
</dbReference>
<evidence type="ECO:0000256" key="13">
    <source>
        <dbReference type="HAMAP-Rule" id="MF_00145"/>
    </source>
</evidence>
<comment type="caution">
    <text evidence="13">Lacks conserved residue(s) required for the propagation of feature annotation.</text>
</comment>
<dbReference type="PROSITE" id="PS00111">
    <property type="entry name" value="PGLYCERATE_KINASE"/>
    <property type="match status" value="1"/>
</dbReference>
<dbReference type="UniPathway" id="UPA00109">
    <property type="reaction ID" value="UER00185"/>
</dbReference>
<dbReference type="InterPro" id="IPR015911">
    <property type="entry name" value="Phosphoglycerate_kinase_CS"/>
</dbReference>
<dbReference type="CDD" id="cd00318">
    <property type="entry name" value="Phosphoglycerate_kinase"/>
    <property type="match status" value="1"/>
</dbReference>
<proteinExistence type="inferred from homology"/>
<feature type="binding site" evidence="13 15">
    <location>
        <begin position="356"/>
        <end position="359"/>
    </location>
    <ligand>
        <name>ATP</name>
        <dbReference type="ChEBI" id="CHEBI:30616"/>
    </ligand>
</feature>
<keyword evidence="11 13" id="KW-0067">ATP-binding</keyword>
<dbReference type="InterPro" id="IPR015824">
    <property type="entry name" value="Phosphoglycerate_kinase_N"/>
</dbReference>
<organism evidence="17 18">
    <name type="scientific">Komagataeibacter saccharivorans</name>
    <dbReference type="NCBI Taxonomy" id="265959"/>
    <lineage>
        <taxon>Bacteria</taxon>
        <taxon>Pseudomonadati</taxon>
        <taxon>Pseudomonadota</taxon>
        <taxon>Alphaproteobacteria</taxon>
        <taxon>Acetobacterales</taxon>
        <taxon>Acetobacteraceae</taxon>
        <taxon>Komagataeibacter</taxon>
    </lineage>
</organism>
<keyword evidence="8 13" id="KW-0808">Transferase</keyword>
<dbReference type="PRINTS" id="PR00477">
    <property type="entry name" value="PHGLYCKINASE"/>
</dbReference>
<gene>
    <name evidence="13 17" type="primary">pgk</name>
    <name evidence="17" type="ORF">CD178_00616</name>
</gene>
<comment type="pathway">
    <text evidence="2 13">Carbohydrate degradation; glycolysis; pyruvate from D-glyceraldehyde 3-phosphate: step 2/5.</text>
</comment>
<evidence type="ECO:0000256" key="8">
    <source>
        <dbReference type="ARBA" id="ARBA00022679"/>
    </source>
</evidence>
<evidence type="ECO:0000256" key="5">
    <source>
        <dbReference type="ARBA" id="ARBA00013061"/>
    </source>
</evidence>
<evidence type="ECO:0000256" key="1">
    <source>
        <dbReference type="ARBA" id="ARBA00000642"/>
    </source>
</evidence>
<feature type="binding site" evidence="13 15">
    <location>
        <position position="204"/>
    </location>
    <ligand>
        <name>ATP</name>
        <dbReference type="ChEBI" id="CHEBI:30616"/>
    </ligand>
</feature>
<evidence type="ECO:0000256" key="15">
    <source>
        <dbReference type="PIRSR" id="PIRSR000724-2"/>
    </source>
</evidence>
<dbReference type="KEGG" id="ksc:CD178_00616"/>
<comment type="subunit">
    <text evidence="4 13">Monomer.</text>
</comment>
<feature type="binding site" evidence="13 15">
    <location>
        <position position="326"/>
    </location>
    <ligand>
        <name>ATP</name>
        <dbReference type="ChEBI" id="CHEBI:30616"/>
    </ligand>
</feature>
<dbReference type="SUPFAM" id="SSF53748">
    <property type="entry name" value="Phosphoglycerate kinase"/>
    <property type="match status" value="1"/>
</dbReference>
<dbReference type="FunFam" id="3.40.50.1260:FF:000031">
    <property type="entry name" value="Phosphoglycerate kinase 1"/>
    <property type="match status" value="1"/>
</dbReference>
<dbReference type="OrthoDB" id="9808460at2"/>
<keyword evidence="10 13" id="KW-0418">Kinase</keyword>
<dbReference type="GO" id="GO:0043531">
    <property type="term" value="F:ADP binding"/>
    <property type="evidence" value="ECO:0007669"/>
    <property type="project" value="TreeGrafter"/>
</dbReference>
<dbReference type="EMBL" id="CP023036">
    <property type="protein sequence ID" value="AXY21430.1"/>
    <property type="molecule type" value="Genomic_DNA"/>
</dbReference>
<evidence type="ECO:0000256" key="3">
    <source>
        <dbReference type="ARBA" id="ARBA00008982"/>
    </source>
</evidence>
<evidence type="ECO:0000256" key="7">
    <source>
        <dbReference type="ARBA" id="ARBA00022490"/>
    </source>
</evidence>
<dbReference type="GO" id="GO:0005524">
    <property type="term" value="F:ATP binding"/>
    <property type="evidence" value="ECO:0007669"/>
    <property type="project" value="UniProtKB-KW"/>
</dbReference>
<sequence length="407" mass="43030">MATIAFKTLDHLDAAGKKVLLRADLNVPVRDRQITDATRILRLLPTIQELAQKGAKVIVVSHFDRPRGQRVPALSLGPIADALGDALGRPVTFVDDCIGPAAQKAVDSMQNGDVVVLENTRFYPGEEQNDPELAKAFAALADCYVNDAFSAAHRAHASTEGVARLLPSFAGRLMETELNALNIALENPERPVGAIVGGSKISTKLDLIGNLLEKVDMLIIGGAMANTFLAAQGVDVGRSLQEADMHDTARAIMTKAHDRGCEIVLPVDAVTATDFQADVPTRIVPVSAIPADAMMLDVGPETVKLICTKIATLKTLVWNGPLGAFEITPFDAATNAVAREVARLTDAGVLKSVAGGGDTVSALRHAGVEGHISYISSAGGAFLEWLEGKTLPGIMALENIFERALPI</sequence>
<comment type="similarity">
    <text evidence="3 13 16">Belongs to the phosphoglycerate kinase family.</text>
</comment>
<dbReference type="Pfam" id="PF00162">
    <property type="entry name" value="PGK"/>
    <property type="match status" value="1"/>
</dbReference>
<keyword evidence="18" id="KW-1185">Reference proteome</keyword>
<comment type="subcellular location">
    <subcellularLocation>
        <location evidence="13">Cytoplasm</location>
    </subcellularLocation>
</comment>
<evidence type="ECO:0000256" key="4">
    <source>
        <dbReference type="ARBA" id="ARBA00011245"/>
    </source>
</evidence>
<dbReference type="GO" id="GO:0005829">
    <property type="term" value="C:cytosol"/>
    <property type="evidence" value="ECO:0007669"/>
    <property type="project" value="TreeGrafter"/>
</dbReference>
<accession>A0A347W987</accession>